<dbReference type="EMBL" id="AP021875">
    <property type="protein sequence ID" value="BBO75059.1"/>
    <property type="molecule type" value="Genomic_DNA"/>
</dbReference>
<evidence type="ECO:0000256" key="3">
    <source>
        <dbReference type="ARBA" id="ARBA00023015"/>
    </source>
</evidence>
<evidence type="ECO:0000259" key="7">
    <source>
        <dbReference type="PROSITE" id="PS50110"/>
    </source>
</evidence>
<keyword evidence="3" id="KW-0805">Transcription regulation</keyword>
<evidence type="ECO:0000256" key="2">
    <source>
        <dbReference type="ARBA" id="ARBA00023012"/>
    </source>
</evidence>
<dbReference type="PANTHER" id="PTHR48111">
    <property type="entry name" value="REGULATOR OF RPOS"/>
    <property type="match status" value="1"/>
</dbReference>
<dbReference type="SUPFAM" id="SSF52172">
    <property type="entry name" value="CheY-like"/>
    <property type="match status" value="1"/>
</dbReference>
<feature type="domain" description="Response regulatory" evidence="7">
    <location>
        <begin position="6"/>
        <end position="121"/>
    </location>
</feature>
<dbReference type="InterPro" id="IPR039420">
    <property type="entry name" value="WalR-like"/>
</dbReference>
<proteinExistence type="predicted"/>
<evidence type="ECO:0000256" key="6">
    <source>
        <dbReference type="PROSITE-ProRule" id="PRU00169"/>
    </source>
</evidence>
<organism evidence="8 9">
    <name type="scientific">Desulfosarcina widdelii</name>
    <dbReference type="NCBI Taxonomy" id="947919"/>
    <lineage>
        <taxon>Bacteria</taxon>
        <taxon>Pseudomonadati</taxon>
        <taxon>Thermodesulfobacteriota</taxon>
        <taxon>Desulfobacteria</taxon>
        <taxon>Desulfobacterales</taxon>
        <taxon>Desulfosarcinaceae</taxon>
        <taxon>Desulfosarcina</taxon>
    </lineage>
</organism>
<keyword evidence="4" id="KW-0238">DNA-binding</keyword>
<accession>A0A5K7Z477</accession>
<name>A0A5K7Z477_9BACT</name>
<dbReference type="CDD" id="cd17534">
    <property type="entry name" value="REC_DC-like"/>
    <property type="match status" value="1"/>
</dbReference>
<keyword evidence="2" id="KW-0902">Two-component regulatory system</keyword>
<dbReference type="Gene3D" id="3.40.50.2300">
    <property type="match status" value="1"/>
</dbReference>
<dbReference type="GO" id="GO:0000976">
    <property type="term" value="F:transcription cis-regulatory region binding"/>
    <property type="evidence" value="ECO:0007669"/>
    <property type="project" value="TreeGrafter"/>
</dbReference>
<reference evidence="8 9" key="1">
    <citation type="submission" date="2019-11" db="EMBL/GenBank/DDBJ databases">
        <title>Comparative genomics of hydrocarbon-degrading Desulfosarcina strains.</title>
        <authorList>
            <person name="Watanabe M."/>
            <person name="Kojima H."/>
            <person name="Fukui M."/>
        </authorList>
    </citation>
    <scope>NUCLEOTIDE SEQUENCE [LARGE SCALE GENOMIC DNA]</scope>
    <source>
        <strain evidence="8 9">PP31</strain>
    </source>
</reference>
<dbReference type="PANTHER" id="PTHR48111:SF1">
    <property type="entry name" value="TWO-COMPONENT RESPONSE REGULATOR ORR33"/>
    <property type="match status" value="1"/>
</dbReference>
<keyword evidence="1 6" id="KW-0597">Phosphoprotein</keyword>
<feature type="modified residue" description="4-aspartylphosphate" evidence="6">
    <location>
        <position position="56"/>
    </location>
</feature>
<keyword evidence="5" id="KW-0804">Transcription</keyword>
<dbReference type="GO" id="GO:0032993">
    <property type="term" value="C:protein-DNA complex"/>
    <property type="evidence" value="ECO:0007669"/>
    <property type="project" value="TreeGrafter"/>
</dbReference>
<dbReference type="GO" id="GO:0000156">
    <property type="term" value="F:phosphorelay response regulator activity"/>
    <property type="evidence" value="ECO:0007669"/>
    <property type="project" value="TreeGrafter"/>
</dbReference>
<dbReference type="RefSeq" id="WP_155304013.1">
    <property type="nucleotide sequence ID" value="NZ_AP021875.1"/>
</dbReference>
<evidence type="ECO:0000313" key="8">
    <source>
        <dbReference type="EMBL" id="BBO75059.1"/>
    </source>
</evidence>
<dbReference type="AlphaFoldDB" id="A0A5K7Z477"/>
<evidence type="ECO:0000256" key="5">
    <source>
        <dbReference type="ARBA" id="ARBA00023163"/>
    </source>
</evidence>
<dbReference type="GO" id="GO:0005829">
    <property type="term" value="C:cytosol"/>
    <property type="evidence" value="ECO:0007669"/>
    <property type="project" value="TreeGrafter"/>
</dbReference>
<dbReference type="InterPro" id="IPR011006">
    <property type="entry name" value="CheY-like_superfamily"/>
</dbReference>
<gene>
    <name evidence="8" type="ORF">DSCW_24760</name>
</gene>
<dbReference type="InterPro" id="IPR001789">
    <property type="entry name" value="Sig_transdc_resp-reg_receiver"/>
</dbReference>
<evidence type="ECO:0000256" key="1">
    <source>
        <dbReference type="ARBA" id="ARBA00022553"/>
    </source>
</evidence>
<sequence length="204" mass="23208">MNRKIRLLVVEDDPNVSTVLCARLESLGYEVAATAETGLEAIGRFYRHHPDLVTMDILLKGEMNGIEVAARISERSDVPIIYMTCLSDRKVFERAIATNPYGYIIKPYEINELRSAIEIARVKYQAAVEQKALIAQLQKALDKVKTLSGLLPICASCKRIRNDDNQTWQAIEEYIADHSNADFTHGICPECARRLYPDFYKERK</sequence>
<dbReference type="KEGG" id="dwd:DSCW_24760"/>
<dbReference type="PROSITE" id="PS50110">
    <property type="entry name" value="RESPONSE_REGULATORY"/>
    <property type="match status" value="1"/>
</dbReference>
<evidence type="ECO:0000256" key="4">
    <source>
        <dbReference type="ARBA" id="ARBA00023125"/>
    </source>
</evidence>
<keyword evidence="9" id="KW-1185">Reference proteome</keyword>
<protein>
    <recommendedName>
        <fullName evidence="7">Response regulatory domain-containing protein</fullName>
    </recommendedName>
</protein>
<dbReference type="OrthoDB" id="9790791at2"/>
<dbReference type="Pfam" id="PF00072">
    <property type="entry name" value="Response_reg"/>
    <property type="match status" value="1"/>
</dbReference>
<dbReference type="SMART" id="SM00448">
    <property type="entry name" value="REC"/>
    <property type="match status" value="1"/>
</dbReference>
<evidence type="ECO:0000313" key="9">
    <source>
        <dbReference type="Proteomes" id="UP000427769"/>
    </source>
</evidence>
<dbReference type="Proteomes" id="UP000427769">
    <property type="component" value="Chromosome"/>
</dbReference>
<dbReference type="GO" id="GO:0006355">
    <property type="term" value="P:regulation of DNA-templated transcription"/>
    <property type="evidence" value="ECO:0007669"/>
    <property type="project" value="TreeGrafter"/>
</dbReference>